<name>A0A268NVU8_SHOCL</name>
<evidence type="ECO:0000313" key="1">
    <source>
        <dbReference type="EMBL" id="PAE87643.1"/>
    </source>
</evidence>
<dbReference type="AlphaFoldDB" id="A0A268NVU8"/>
<sequence>MEAVMELREMQTELKATKREIGALKALYKFASTDKLIFEYLADGSGRYNAVGFLAHYAGMSDSEILSQEEHEIAKREDIISAVSPYVYRLSLQWLEDFLSRDKIREYLSRTIRDVECGFFNARRLTYEFENKLIEQGKIPSRTIAVTIVPTIRGAFLEMIFDGEKAFSLATGLDIAKTNIKGDIMDDTDIDKLQKEVDKLVDEVKHQIGNKLFLYDDVYKRIVTGPDTEKLFNIIVDHLKG</sequence>
<protein>
    <submittedName>
        <fullName evidence="1">Uncharacterized protein</fullName>
    </submittedName>
</protein>
<organism evidence="1 2">
    <name type="scientific">Shouchella clausii</name>
    <name type="common">Alkalihalobacillus clausii</name>
    <dbReference type="NCBI Taxonomy" id="79880"/>
    <lineage>
        <taxon>Bacteria</taxon>
        <taxon>Bacillati</taxon>
        <taxon>Bacillota</taxon>
        <taxon>Bacilli</taxon>
        <taxon>Bacillales</taxon>
        <taxon>Bacillaceae</taxon>
        <taxon>Shouchella</taxon>
    </lineage>
</organism>
<dbReference type="RefSeq" id="WP_095327091.1">
    <property type="nucleotide sequence ID" value="NZ_NPCC01000032.1"/>
</dbReference>
<accession>A0A268NVU8</accession>
<evidence type="ECO:0000313" key="2">
    <source>
        <dbReference type="Proteomes" id="UP000216207"/>
    </source>
</evidence>
<proteinExistence type="predicted"/>
<gene>
    <name evidence="1" type="ORF">CHH72_17305</name>
</gene>
<dbReference type="EMBL" id="NPCC01000032">
    <property type="protein sequence ID" value="PAE87643.1"/>
    <property type="molecule type" value="Genomic_DNA"/>
</dbReference>
<reference evidence="1 2" key="1">
    <citation type="submission" date="2017-07" db="EMBL/GenBank/DDBJ databases">
        <title>Isolation and whole genome analysis of endospore-forming bacteria from heroin.</title>
        <authorList>
            <person name="Kalinowski J."/>
            <person name="Ahrens B."/>
            <person name="Al-Dilaimi A."/>
            <person name="Winkler A."/>
            <person name="Wibberg D."/>
            <person name="Schleenbecker U."/>
            <person name="Ruckert C."/>
            <person name="Wolfel R."/>
            <person name="Grass G."/>
        </authorList>
    </citation>
    <scope>NUCLEOTIDE SEQUENCE [LARGE SCALE GENOMIC DNA]</scope>
    <source>
        <strain evidence="1 2">7539</strain>
    </source>
</reference>
<dbReference type="Proteomes" id="UP000216207">
    <property type="component" value="Unassembled WGS sequence"/>
</dbReference>
<comment type="caution">
    <text evidence="1">The sequence shown here is derived from an EMBL/GenBank/DDBJ whole genome shotgun (WGS) entry which is preliminary data.</text>
</comment>